<gene>
    <name evidence="1" type="ORF">C6T65_32855</name>
</gene>
<evidence type="ECO:0000313" key="2">
    <source>
        <dbReference type="Proteomes" id="UP000237632"/>
    </source>
</evidence>
<dbReference type="Proteomes" id="UP000237632">
    <property type="component" value="Unassembled WGS sequence"/>
</dbReference>
<reference evidence="1 2" key="1">
    <citation type="submission" date="2018-03" db="EMBL/GenBank/DDBJ databases">
        <authorList>
            <person name="Nguyen K."/>
            <person name="Fouts D."/>
            <person name="Sutton G."/>
        </authorList>
    </citation>
    <scope>NUCLEOTIDE SEQUENCE [LARGE SCALE GENOMIC DNA]</scope>
    <source>
        <strain evidence="1 2">AU3578</strain>
    </source>
</reference>
<dbReference type="EMBL" id="PVHK01000247">
    <property type="protein sequence ID" value="PRH38240.1"/>
    <property type="molecule type" value="Genomic_DNA"/>
</dbReference>
<dbReference type="AlphaFoldDB" id="A0AA44XUP1"/>
<accession>A0AA44XUP1</accession>
<evidence type="ECO:0000313" key="1">
    <source>
        <dbReference type="EMBL" id="PRH38240.1"/>
    </source>
</evidence>
<name>A0AA44XUP1_BURVI</name>
<proteinExistence type="predicted"/>
<organism evidence="1 2">
    <name type="scientific">Burkholderia vietnamiensis</name>
    <dbReference type="NCBI Taxonomy" id="60552"/>
    <lineage>
        <taxon>Bacteria</taxon>
        <taxon>Pseudomonadati</taxon>
        <taxon>Pseudomonadota</taxon>
        <taxon>Betaproteobacteria</taxon>
        <taxon>Burkholderiales</taxon>
        <taxon>Burkholderiaceae</taxon>
        <taxon>Burkholderia</taxon>
        <taxon>Burkholderia cepacia complex</taxon>
    </lineage>
</organism>
<sequence>MTGIGIVAEQHLHTFEALHASPGELEIVEEPECYEGVEVPPHLAAFMMIALHHPEMLGRKGYAVFGINVTDKQ</sequence>
<protein>
    <submittedName>
        <fullName evidence="1">Uncharacterized protein</fullName>
    </submittedName>
</protein>
<comment type="caution">
    <text evidence="1">The sequence shown here is derived from an EMBL/GenBank/DDBJ whole genome shotgun (WGS) entry which is preliminary data.</text>
</comment>